<dbReference type="eggNOG" id="COG0583">
    <property type="taxonomic scope" value="Bacteria"/>
</dbReference>
<dbReference type="EMBL" id="CP036170">
    <property type="protein sequence ID" value="QBF73042.1"/>
    <property type="molecule type" value="Genomic_DNA"/>
</dbReference>
<dbReference type="PRINTS" id="PR00039">
    <property type="entry name" value="HTHLYSR"/>
</dbReference>
<name>B0N992_CLOS5</name>
<evidence type="ECO:0000256" key="3">
    <source>
        <dbReference type="ARBA" id="ARBA00023125"/>
    </source>
</evidence>
<evidence type="ECO:0000313" key="8">
    <source>
        <dbReference type="Proteomes" id="UP000289664"/>
    </source>
</evidence>
<dbReference type="PANTHER" id="PTHR30126:SF40">
    <property type="entry name" value="HTH-TYPE TRANSCRIPTIONAL REGULATOR GLTR"/>
    <property type="match status" value="1"/>
</dbReference>
<gene>
    <name evidence="7" type="primary">cysL_4</name>
    <name evidence="6" type="synonym">cysL_1</name>
    <name evidence="6" type="ORF">HDCHBGLK_00391</name>
    <name evidence="7" type="ORF">HDCHBGLK_02434</name>
</gene>
<dbReference type="Proteomes" id="UP000289664">
    <property type="component" value="Chromosome"/>
</dbReference>
<organism evidence="7 8">
    <name type="scientific">Clostridium scindens (strain ATCC 35704 / DSM 5676 / VPI 13733 / 19)</name>
    <dbReference type="NCBI Taxonomy" id="411468"/>
    <lineage>
        <taxon>Bacteria</taxon>
        <taxon>Bacillati</taxon>
        <taxon>Bacillota</taxon>
        <taxon>Clostridia</taxon>
        <taxon>Lachnospirales</taxon>
        <taxon>Lachnospiraceae</taxon>
    </lineage>
</organism>
<dbReference type="RefSeq" id="WP_004605692.1">
    <property type="nucleotide sequence ID" value="NZ_CP036170.1"/>
</dbReference>
<evidence type="ECO:0000259" key="5">
    <source>
        <dbReference type="PROSITE" id="PS50931"/>
    </source>
</evidence>
<dbReference type="InterPro" id="IPR005119">
    <property type="entry name" value="LysR_subst-bd"/>
</dbReference>
<keyword evidence="3" id="KW-0238">DNA-binding</keyword>
<dbReference type="GeneID" id="62696631"/>
<dbReference type="Gene3D" id="3.40.190.290">
    <property type="match status" value="1"/>
</dbReference>
<keyword evidence="4" id="KW-0804">Transcription</keyword>
<dbReference type="InterPro" id="IPR036390">
    <property type="entry name" value="WH_DNA-bd_sf"/>
</dbReference>
<dbReference type="Pfam" id="PF03466">
    <property type="entry name" value="LysR_substrate"/>
    <property type="match status" value="1"/>
</dbReference>
<feature type="domain" description="HTH lysR-type" evidence="5">
    <location>
        <begin position="1"/>
        <end position="58"/>
    </location>
</feature>
<dbReference type="EMBL" id="CP036170">
    <property type="protein sequence ID" value="QBF75026.1"/>
    <property type="molecule type" value="Genomic_DNA"/>
</dbReference>
<reference evidence="7 8" key="1">
    <citation type="journal article" date="2019" name="Appl. Environ. Microbiol.">
        <title>Clostridium scindens ATCC 35704: integration of nutritional requirements, the complete genome sequence, and global transcriptional responses to bile acids.</title>
        <authorList>
            <person name="Devendran S."/>
            <person name="Shrestha R."/>
            <person name="Alves J.M.P."/>
            <person name="Wolf P.G."/>
            <person name="Ly L."/>
            <person name="Hernandez A.G."/>
            <person name="Mendez-Garcia C."/>
            <person name="Inboden A."/>
            <person name="Wiley J."/>
            <person name="Paul O."/>
            <person name="Allen A."/>
            <person name="Springer E."/>
            <person name="Wright C.L."/>
            <person name="Fields C.J."/>
            <person name="Daniel S.L."/>
            <person name="Ridlon J.M."/>
        </authorList>
    </citation>
    <scope>NUCLEOTIDE SEQUENCE [LARGE SCALE GENOMIC DNA]</scope>
    <source>
        <strain evidence="7 8">ATCC 35704</strain>
    </source>
</reference>
<evidence type="ECO:0000313" key="6">
    <source>
        <dbReference type="EMBL" id="QBF73042.1"/>
    </source>
</evidence>
<dbReference type="FunFam" id="1.10.10.10:FF:000001">
    <property type="entry name" value="LysR family transcriptional regulator"/>
    <property type="match status" value="1"/>
</dbReference>
<dbReference type="Gene3D" id="1.10.10.10">
    <property type="entry name" value="Winged helix-like DNA-binding domain superfamily/Winged helix DNA-binding domain"/>
    <property type="match status" value="1"/>
</dbReference>
<dbReference type="KEGG" id="csci:HDCHBGLK_00391"/>
<dbReference type="GO" id="GO:0003700">
    <property type="term" value="F:DNA-binding transcription factor activity"/>
    <property type="evidence" value="ECO:0007669"/>
    <property type="project" value="InterPro"/>
</dbReference>
<evidence type="ECO:0000256" key="4">
    <source>
        <dbReference type="ARBA" id="ARBA00023163"/>
    </source>
</evidence>
<protein>
    <submittedName>
        <fullName evidence="7">HTH-type transcriptional regulator CysL</fullName>
    </submittedName>
</protein>
<dbReference type="OrthoDB" id="9785745at2"/>
<comment type="similarity">
    <text evidence="1">Belongs to the LysR transcriptional regulatory family.</text>
</comment>
<evidence type="ECO:0000313" key="7">
    <source>
        <dbReference type="EMBL" id="QBF75026.1"/>
    </source>
</evidence>
<dbReference type="AlphaFoldDB" id="B0N992"/>
<evidence type="ECO:0000256" key="2">
    <source>
        <dbReference type="ARBA" id="ARBA00023015"/>
    </source>
</evidence>
<dbReference type="SMR" id="B0N992"/>
<dbReference type="SUPFAM" id="SSF53850">
    <property type="entry name" value="Periplasmic binding protein-like II"/>
    <property type="match status" value="1"/>
</dbReference>
<evidence type="ECO:0000256" key="1">
    <source>
        <dbReference type="ARBA" id="ARBA00009437"/>
    </source>
</evidence>
<dbReference type="SUPFAM" id="SSF46785">
    <property type="entry name" value="Winged helix' DNA-binding domain"/>
    <property type="match status" value="1"/>
</dbReference>
<dbReference type="InterPro" id="IPR036388">
    <property type="entry name" value="WH-like_DNA-bd_sf"/>
</dbReference>
<dbReference type="HOGENOM" id="CLU_039613_6_1_9"/>
<dbReference type="InterPro" id="IPR000847">
    <property type="entry name" value="LysR_HTH_N"/>
</dbReference>
<dbReference type="PROSITE" id="PS50931">
    <property type="entry name" value="HTH_LYSR"/>
    <property type="match status" value="1"/>
</dbReference>
<dbReference type="GO" id="GO:0000976">
    <property type="term" value="F:transcription cis-regulatory region binding"/>
    <property type="evidence" value="ECO:0007669"/>
    <property type="project" value="TreeGrafter"/>
</dbReference>
<dbReference type="PANTHER" id="PTHR30126">
    <property type="entry name" value="HTH-TYPE TRANSCRIPTIONAL REGULATOR"/>
    <property type="match status" value="1"/>
</dbReference>
<proteinExistence type="inferred from homology"/>
<accession>B0N992</accession>
<dbReference type="KEGG" id="csci:HDCHBGLK_02434"/>
<dbReference type="Pfam" id="PF00126">
    <property type="entry name" value="HTH_1"/>
    <property type="match status" value="1"/>
</dbReference>
<keyword evidence="8" id="KW-1185">Reference proteome</keyword>
<keyword evidence="2" id="KW-0805">Transcription regulation</keyword>
<sequence length="335" mass="37903">MTLRHLNIFVSVYEYNSITKAADALHIAQPSVSLVIKELEEYYGIQLFDRIGRGITPTEAGKELYSYAIHIVSLFNEMAQRIKNWDNVGTLRIGASITIGTHILPGLIKEYQKDFPYLRIKVTVNKSATIEQHILDNKIDIGLIENQPDHPEILSQPFMKDNLCAIVPNEDPLSSKAYITLEELASRPFLMREKGSAGREILDACFSLKNIHVNPLWESSSTQAIVKGVSMNLGVAVLPYLLIKRDIEEHNVNYLPFKTPLTRNLNIIYHKSKYLTRNMLSFIGLCKKVGRSHLVCIPSSRQLNKYKISGPVDKLKKNDFLYGILIISIAGGYFL</sequence>
<dbReference type="STRING" id="411468.CLOSCI_00002"/>